<keyword evidence="2" id="KW-0378">Hydrolase</keyword>
<dbReference type="RefSeq" id="WP_263052085.1">
    <property type="nucleotide sequence ID" value="NZ_CP106735.1"/>
</dbReference>
<feature type="domain" description="Dienelactone hydrolase" evidence="1">
    <location>
        <begin position="29"/>
        <end position="238"/>
    </location>
</feature>
<evidence type="ECO:0000259" key="1">
    <source>
        <dbReference type="Pfam" id="PF01738"/>
    </source>
</evidence>
<dbReference type="InterPro" id="IPR050261">
    <property type="entry name" value="FrsA_esterase"/>
</dbReference>
<dbReference type="Gene3D" id="3.40.50.1820">
    <property type="entry name" value="alpha/beta hydrolase"/>
    <property type="match status" value="1"/>
</dbReference>
<organism evidence="2 3">
    <name type="scientific">Reichenbachiella carrageenanivorans</name>
    <dbReference type="NCBI Taxonomy" id="2979869"/>
    <lineage>
        <taxon>Bacteria</taxon>
        <taxon>Pseudomonadati</taxon>
        <taxon>Bacteroidota</taxon>
        <taxon>Cytophagia</taxon>
        <taxon>Cytophagales</taxon>
        <taxon>Reichenbachiellaceae</taxon>
        <taxon>Reichenbachiella</taxon>
    </lineage>
</organism>
<reference evidence="2" key="1">
    <citation type="submission" date="2022-10" db="EMBL/GenBank/DDBJ databases">
        <title>Comparative genomics and taxonomic characterization of three novel marine species of genus Reichenbachiella exhibiting antioxidant and polysaccharide degradation activities.</title>
        <authorList>
            <person name="Muhammad N."/>
            <person name="Lee Y.-J."/>
            <person name="Ko J."/>
            <person name="Kim S.-G."/>
        </authorList>
    </citation>
    <scope>NUCLEOTIDE SEQUENCE</scope>
    <source>
        <strain evidence="2">Wsw4-B4</strain>
    </source>
</reference>
<sequence>MIHSEKIVYQDPKSKATFEGVISWDDTIQEPKPGVLVVHTFRGRGDFEFNKAEEIAKLGYVGFAIDMYGEGKHTSIPEEADALMQPFLDDRALLLNNIALALDALKNHEQVDATKTGGIGFCFGGKCMLDLARSGADVGGVVSFHGIYDQPNVNHQGDIKAAVLVLHGWEDPMASPESTVALGHELTARNADWQILAFGHTGHAFTNPAAKFPEKGMYYQPSSNRRAWQAMKNFFEEVFSQE</sequence>
<dbReference type="Proteomes" id="UP001062165">
    <property type="component" value="Chromosome"/>
</dbReference>
<dbReference type="Pfam" id="PF01738">
    <property type="entry name" value="DLH"/>
    <property type="match status" value="1"/>
</dbReference>
<dbReference type="SUPFAM" id="SSF53474">
    <property type="entry name" value="alpha/beta-Hydrolases"/>
    <property type="match status" value="1"/>
</dbReference>
<keyword evidence="3" id="KW-1185">Reference proteome</keyword>
<accession>A0ABY6D400</accession>
<dbReference type="GO" id="GO:0016787">
    <property type="term" value="F:hydrolase activity"/>
    <property type="evidence" value="ECO:0007669"/>
    <property type="project" value="UniProtKB-KW"/>
</dbReference>
<dbReference type="PANTHER" id="PTHR22946">
    <property type="entry name" value="DIENELACTONE HYDROLASE DOMAIN-CONTAINING PROTEIN-RELATED"/>
    <property type="match status" value="1"/>
</dbReference>
<dbReference type="PANTHER" id="PTHR22946:SF0">
    <property type="entry name" value="DIENELACTONE HYDROLASE DOMAIN-CONTAINING PROTEIN"/>
    <property type="match status" value="1"/>
</dbReference>
<name>A0ABY6D400_9BACT</name>
<protein>
    <submittedName>
        <fullName evidence="2">Dienelactone hydrolase family protein</fullName>
    </submittedName>
</protein>
<dbReference type="InterPro" id="IPR002925">
    <property type="entry name" value="Dienelactn_hydro"/>
</dbReference>
<gene>
    <name evidence="2" type="ORF">N7E81_04485</name>
</gene>
<dbReference type="EMBL" id="CP106735">
    <property type="protein sequence ID" value="UXX80355.1"/>
    <property type="molecule type" value="Genomic_DNA"/>
</dbReference>
<proteinExistence type="predicted"/>
<dbReference type="InterPro" id="IPR029058">
    <property type="entry name" value="AB_hydrolase_fold"/>
</dbReference>
<evidence type="ECO:0000313" key="2">
    <source>
        <dbReference type="EMBL" id="UXX80355.1"/>
    </source>
</evidence>
<evidence type="ECO:0000313" key="3">
    <source>
        <dbReference type="Proteomes" id="UP001062165"/>
    </source>
</evidence>